<keyword evidence="6" id="KW-0325">Glycoprotein</keyword>
<evidence type="ECO:0000256" key="2">
    <source>
        <dbReference type="ARBA" id="ARBA00022692"/>
    </source>
</evidence>
<keyword evidence="4" id="KW-0472">Membrane</keyword>
<comment type="subcellular location">
    <subcellularLocation>
        <location evidence="1">Membrane</location>
        <topology evidence="1">Multi-pass membrane protein</topology>
    </subcellularLocation>
</comment>
<evidence type="ECO:0000256" key="1">
    <source>
        <dbReference type="ARBA" id="ARBA00004141"/>
    </source>
</evidence>
<name>A0A915DDN6_9BILA</name>
<proteinExistence type="predicted"/>
<dbReference type="InterPro" id="IPR000337">
    <property type="entry name" value="GPCR_3"/>
</dbReference>
<evidence type="ECO:0000256" key="3">
    <source>
        <dbReference type="ARBA" id="ARBA00022989"/>
    </source>
</evidence>
<evidence type="ECO:0000259" key="7">
    <source>
        <dbReference type="Pfam" id="PF01094"/>
    </source>
</evidence>
<dbReference type="Pfam" id="PF01094">
    <property type="entry name" value="ANF_receptor"/>
    <property type="match status" value="1"/>
</dbReference>
<evidence type="ECO:0000256" key="6">
    <source>
        <dbReference type="ARBA" id="ARBA00023180"/>
    </source>
</evidence>
<accession>A0A915DDN6</accession>
<keyword evidence="3" id="KW-1133">Transmembrane helix</keyword>
<dbReference type="AlphaFoldDB" id="A0A915DDN6"/>
<keyword evidence="8" id="KW-1185">Reference proteome</keyword>
<dbReference type="Proteomes" id="UP000887574">
    <property type="component" value="Unplaced"/>
</dbReference>
<protein>
    <submittedName>
        <fullName evidence="9">Receptor ligand binding region domain-containing protein</fullName>
    </submittedName>
</protein>
<dbReference type="GO" id="GO:0016020">
    <property type="term" value="C:membrane"/>
    <property type="evidence" value="ECO:0007669"/>
    <property type="project" value="UniProtKB-SubCell"/>
</dbReference>
<sequence length="179" mass="20497">MLSYSSTGVELSDKPRFAYFSRVVPPDNLQAKAMALLVDRLEWNYVHAIADTGSYGERGMDSFRAAATERGICIDGDIHKISRRWTDDQFEELIIRMRHSNKARGVVMFVDEDNLRRFLTNLKRMISNGSYPELKNYFWFIASDSWGMKTSVIKGFEQIVNGAITIAPKVRFLKGESTK</sequence>
<evidence type="ECO:0000313" key="8">
    <source>
        <dbReference type="Proteomes" id="UP000887574"/>
    </source>
</evidence>
<dbReference type="SUPFAM" id="SSF53822">
    <property type="entry name" value="Periplasmic binding protein-like I"/>
    <property type="match status" value="1"/>
</dbReference>
<dbReference type="PRINTS" id="PR00248">
    <property type="entry name" value="GPCRMGR"/>
</dbReference>
<dbReference type="InterPro" id="IPR001828">
    <property type="entry name" value="ANF_lig-bd_rcpt"/>
</dbReference>
<reference evidence="9" key="1">
    <citation type="submission" date="2022-11" db="UniProtKB">
        <authorList>
            <consortium name="WormBaseParasite"/>
        </authorList>
    </citation>
    <scope>IDENTIFICATION</scope>
</reference>
<dbReference type="WBParaSite" id="jg18129">
    <property type="protein sequence ID" value="jg18129"/>
    <property type="gene ID" value="jg18129"/>
</dbReference>
<dbReference type="PANTHER" id="PTHR24060">
    <property type="entry name" value="METABOTROPIC GLUTAMATE RECEPTOR"/>
    <property type="match status" value="1"/>
</dbReference>
<keyword evidence="2" id="KW-0812">Transmembrane</keyword>
<dbReference type="GO" id="GO:0004930">
    <property type="term" value="F:G protein-coupled receptor activity"/>
    <property type="evidence" value="ECO:0007669"/>
    <property type="project" value="InterPro"/>
</dbReference>
<dbReference type="FunFam" id="3.40.50.2300:FF:000145">
    <property type="entry name" value="Glutamate receptor, metabotropic"/>
    <property type="match status" value="1"/>
</dbReference>
<keyword evidence="5" id="KW-0675">Receptor</keyword>
<evidence type="ECO:0000313" key="9">
    <source>
        <dbReference type="WBParaSite" id="jg18129"/>
    </source>
</evidence>
<dbReference type="InterPro" id="IPR050726">
    <property type="entry name" value="mGluR"/>
</dbReference>
<organism evidence="8 9">
    <name type="scientific">Ditylenchus dipsaci</name>
    <dbReference type="NCBI Taxonomy" id="166011"/>
    <lineage>
        <taxon>Eukaryota</taxon>
        <taxon>Metazoa</taxon>
        <taxon>Ecdysozoa</taxon>
        <taxon>Nematoda</taxon>
        <taxon>Chromadorea</taxon>
        <taxon>Rhabditida</taxon>
        <taxon>Tylenchina</taxon>
        <taxon>Tylenchomorpha</taxon>
        <taxon>Sphaerularioidea</taxon>
        <taxon>Anguinidae</taxon>
        <taxon>Anguininae</taxon>
        <taxon>Ditylenchus</taxon>
    </lineage>
</organism>
<dbReference type="Gene3D" id="3.40.50.2300">
    <property type="match status" value="1"/>
</dbReference>
<dbReference type="InterPro" id="IPR028082">
    <property type="entry name" value="Peripla_BP_I"/>
</dbReference>
<feature type="domain" description="Receptor ligand binding region" evidence="7">
    <location>
        <begin position="1"/>
        <end position="167"/>
    </location>
</feature>
<evidence type="ECO:0000256" key="4">
    <source>
        <dbReference type="ARBA" id="ARBA00023136"/>
    </source>
</evidence>
<evidence type="ECO:0000256" key="5">
    <source>
        <dbReference type="ARBA" id="ARBA00023170"/>
    </source>
</evidence>